<dbReference type="InterPro" id="IPR003838">
    <property type="entry name" value="ABC3_permease_C"/>
</dbReference>
<evidence type="ECO:0000313" key="10">
    <source>
        <dbReference type="EMBL" id="RXS97101.1"/>
    </source>
</evidence>
<feature type="domain" description="ABC3 transporter permease C-terminal" evidence="8">
    <location>
        <begin position="314"/>
        <end position="427"/>
    </location>
</feature>
<accession>A0A4Q1SHN7</accession>
<protein>
    <submittedName>
        <fullName evidence="10">FtsX-like permease family protein</fullName>
    </submittedName>
</protein>
<evidence type="ECO:0000313" key="11">
    <source>
        <dbReference type="Proteomes" id="UP000290253"/>
    </source>
</evidence>
<comment type="subcellular location">
    <subcellularLocation>
        <location evidence="1">Cell membrane</location>
        <topology evidence="1">Multi-pass membrane protein</topology>
    </subcellularLocation>
</comment>
<dbReference type="InterPro" id="IPR050250">
    <property type="entry name" value="Macrolide_Exporter_MacB"/>
</dbReference>
<dbReference type="AlphaFoldDB" id="A0A4Q1SHN7"/>
<feature type="transmembrane region" description="Helical" evidence="7">
    <location>
        <begin position="358"/>
        <end position="376"/>
    </location>
</feature>
<organism evidence="10 11">
    <name type="scientific">Silvibacterium dinghuense</name>
    <dbReference type="NCBI Taxonomy" id="1560006"/>
    <lineage>
        <taxon>Bacteria</taxon>
        <taxon>Pseudomonadati</taxon>
        <taxon>Acidobacteriota</taxon>
        <taxon>Terriglobia</taxon>
        <taxon>Terriglobales</taxon>
        <taxon>Acidobacteriaceae</taxon>
        <taxon>Silvibacterium</taxon>
    </lineage>
</organism>
<proteinExistence type="inferred from homology"/>
<feature type="transmembrane region" description="Helical" evidence="7">
    <location>
        <begin position="21"/>
        <end position="44"/>
    </location>
</feature>
<dbReference type="InterPro" id="IPR025857">
    <property type="entry name" value="MacB_PCD"/>
</dbReference>
<keyword evidence="4 7" id="KW-1133">Transmembrane helix</keyword>
<dbReference type="OrthoDB" id="100744at2"/>
<sequence>MTGTLKQDWIYALRQLRRSPGYALAIIATLALGVGANTAVFGLLREVVFPALPVPQAHQVYTLRGIPTPNDRAFLYSEPAFERLSAASAGSALAAHAAINEGNIADRAGEATERATFQPVSTNFFSVLASQPVLGRDFVTADGTISAAGWPVVLSDSFWRRHFGAEKSVIGRTFLLNGAQIFVTGVAPRDFTGVVPGEQPDFWLPLEAEHDVHYAGSFDSLGPHAGVHLNAPYAQQDAFFWLTLLARVPHGQEAQSLARWDAAFVSDRALYVKFETGPEKDADQTARFHLAPAAESESPFAESYAKPLGLLMGMVALLLWIACLNLASLQRARTMQRMQEFAVRSALGASRSRLLRQLAIEGVLPTLLGGMLSVAVDQALRTAMRHWAASRQLVLTPRFDISIFLFSLALLIAVMALFQLLPAQRLTAASGAQPLLSARRGVIGVERAGAANLILTAQIAFSIVLLSLATLFARTLTSLSRVDAGLDRGHILTVRFDFRSVGYDQERRAVLYPQMMQRISALPRIRSTSIDMCPPPGCLWNTPVHAAGIPDQERGLNEAHQDNVGPDYFTTMGMSMLRGRGFHEEDRMNTMPVAVVNRSFAERLFGPGADPTGKQIGIDNSTQFTIVGEVADAHLDDLRAPAPPTLYLAIRQQGTAAGSLQIRTAGNPSLMAGPVLAALHEIDPQLPIREILPLGEAYAQTLTTERLLAELTTVFSALALALATVGVYGVLSFRVARRTGEFGVRMALGADRSDIARLVLGQATRIAIAGILAGAALSILAVRGLRELTYGVGSAEFAAWLPAAIVMVAASLGAAWLPARRAARVEPLEALRAE</sequence>
<feature type="domain" description="MacB-like periplasmic core" evidence="9">
    <location>
        <begin position="564"/>
        <end position="633"/>
    </location>
</feature>
<dbReference type="GO" id="GO:0005886">
    <property type="term" value="C:plasma membrane"/>
    <property type="evidence" value="ECO:0007669"/>
    <property type="project" value="UniProtKB-SubCell"/>
</dbReference>
<dbReference type="RefSeq" id="WP_129206881.1">
    <property type="nucleotide sequence ID" value="NZ_BMGU01000001.1"/>
</dbReference>
<dbReference type="GO" id="GO:0022857">
    <property type="term" value="F:transmembrane transporter activity"/>
    <property type="evidence" value="ECO:0007669"/>
    <property type="project" value="TreeGrafter"/>
</dbReference>
<dbReference type="Proteomes" id="UP000290253">
    <property type="component" value="Unassembled WGS sequence"/>
</dbReference>
<feature type="domain" description="ABC3 transporter permease C-terminal" evidence="8">
    <location>
        <begin position="714"/>
        <end position="827"/>
    </location>
</feature>
<feature type="domain" description="MacB-like periplasmic core" evidence="9">
    <location>
        <begin position="26"/>
        <end position="208"/>
    </location>
</feature>
<dbReference type="EMBL" id="SDMK01000001">
    <property type="protein sequence ID" value="RXS97101.1"/>
    <property type="molecule type" value="Genomic_DNA"/>
</dbReference>
<comment type="caution">
    <text evidence="10">The sequence shown here is derived from an EMBL/GenBank/DDBJ whole genome shotgun (WGS) entry which is preliminary data.</text>
</comment>
<gene>
    <name evidence="10" type="ORF">ESZ00_04045</name>
</gene>
<dbReference type="PANTHER" id="PTHR30572:SF4">
    <property type="entry name" value="ABC TRANSPORTER PERMEASE YTRF"/>
    <property type="match status" value="1"/>
</dbReference>
<feature type="transmembrane region" description="Helical" evidence="7">
    <location>
        <begin position="401"/>
        <end position="421"/>
    </location>
</feature>
<dbReference type="PANTHER" id="PTHR30572">
    <property type="entry name" value="MEMBRANE COMPONENT OF TRANSPORTER-RELATED"/>
    <property type="match status" value="1"/>
</dbReference>
<name>A0A4Q1SHN7_9BACT</name>
<comment type="similarity">
    <text evidence="6">Belongs to the ABC-4 integral membrane protein family.</text>
</comment>
<keyword evidence="5 7" id="KW-0472">Membrane</keyword>
<dbReference type="Pfam" id="PF12704">
    <property type="entry name" value="MacB_PCD"/>
    <property type="match status" value="2"/>
</dbReference>
<dbReference type="Pfam" id="PF02687">
    <property type="entry name" value="FtsX"/>
    <property type="match status" value="2"/>
</dbReference>
<feature type="transmembrane region" description="Helical" evidence="7">
    <location>
        <begin position="714"/>
        <end position="736"/>
    </location>
</feature>
<evidence type="ECO:0000259" key="8">
    <source>
        <dbReference type="Pfam" id="PF02687"/>
    </source>
</evidence>
<evidence type="ECO:0000256" key="5">
    <source>
        <dbReference type="ARBA" id="ARBA00023136"/>
    </source>
</evidence>
<evidence type="ECO:0000256" key="2">
    <source>
        <dbReference type="ARBA" id="ARBA00022475"/>
    </source>
</evidence>
<feature type="transmembrane region" description="Helical" evidence="7">
    <location>
        <begin position="308"/>
        <end position="329"/>
    </location>
</feature>
<keyword evidence="2" id="KW-1003">Cell membrane</keyword>
<evidence type="ECO:0000256" key="6">
    <source>
        <dbReference type="ARBA" id="ARBA00038076"/>
    </source>
</evidence>
<feature type="transmembrane region" description="Helical" evidence="7">
    <location>
        <begin position="449"/>
        <end position="473"/>
    </location>
</feature>
<evidence type="ECO:0000256" key="1">
    <source>
        <dbReference type="ARBA" id="ARBA00004651"/>
    </source>
</evidence>
<dbReference type="InterPro" id="IPR017800">
    <property type="entry name" value="ADOP"/>
</dbReference>
<evidence type="ECO:0000259" key="9">
    <source>
        <dbReference type="Pfam" id="PF12704"/>
    </source>
</evidence>
<feature type="transmembrane region" description="Helical" evidence="7">
    <location>
        <begin position="797"/>
        <end position="817"/>
    </location>
</feature>
<evidence type="ECO:0000256" key="4">
    <source>
        <dbReference type="ARBA" id="ARBA00022989"/>
    </source>
</evidence>
<evidence type="ECO:0000256" key="7">
    <source>
        <dbReference type="SAM" id="Phobius"/>
    </source>
</evidence>
<dbReference type="NCBIfam" id="TIGR03434">
    <property type="entry name" value="ADOP"/>
    <property type="match status" value="1"/>
</dbReference>
<feature type="transmembrane region" description="Helical" evidence="7">
    <location>
        <begin position="766"/>
        <end position="785"/>
    </location>
</feature>
<keyword evidence="11" id="KW-1185">Reference proteome</keyword>
<reference evidence="10 11" key="1">
    <citation type="journal article" date="2016" name="Int. J. Syst. Evol. Microbiol.">
        <title>Acidipila dinghuensis sp. nov., an acidobacterium isolated from forest soil.</title>
        <authorList>
            <person name="Jiang Y.W."/>
            <person name="Wang J."/>
            <person name="Chen M.H."/>
            <person name="Lv Y.Y."/>
            <person name="Qiu L.H."/>
        </authorList>
    </citation>
    <scope>NUCLEOTIDE SEQUENCE [LARGE SCALE GENOMIC DNA]</scope>
    <source>
        <strain evidence="10 11">DHOF10</strain>
    </source>
</reference>
<keyword evidence="3 7" id="KW-0812">Transmembrane</keyword>
<evidence type="ECO:0000256" key="3">
    <source>
        <dbReference type="ARBA" id="ARBA00022692"/>
    </source>
</evidence>